<evidence type="ECO:0000313" key="1">
    <source>
        <dbReference type="EMBL" id="OJJ71477.1"/>
    </source>
</evidence>
<dbReference type="RefSeq" id="XP_067478725.1">
    <property type="nucleotide sequence ID" value="XM_067627483.1"/>
</dbReference>
<name>A0A1L9UIE9_ASPBC</name>
<dbReference type="VEuPathDB" id="FungiDB:ASPBRDRAFT_56065"/>
<dbReference type="GeneID" id="93579971"/>
<gene>
    <name evidence="1" type="ORF">ASPBRDRAFT_56065</name>
</gene>
<evidence type="ECO:0000313" key="2">
    <source>
        <dbReference type="Proteomes" id="UP000184499"/>
    </source>
</evidence>
<proteinExistence type="predicted"/>
<sequence length="211" mass="22436">MYVVDCHTGVPTGQNVMLIYQTLNSLGDHLQNLQGLSGLVPQDRAAGGRTAVHGAVQPWLVSPIKGASGTSFPPSVLNLDRSVAPQRTPHSKPRGLMMRALGQGLAGVPASDGFTPTEGRVSVTAENESVAANAKTVDQHSWRQDLKAPAGPAIGRKKLPLEARRSQSTFRSEKLDLSSRSAIVLDEISLLYTVGLPGLTHATERKSATTW</sequence>
<dbReference type="AlphaFoldDB" id="A0A1L9UIE9"/>
<reference evidence="2" key="1">
    <citation type="journal article" date="2017" name="Genome Biol.">
        <title>Comparative genomics reveals high biological diversity and specific adaptations in the industrially and medically important fungal genus Aspergillus.</title>
        <authorList>
            <person name="de Vries R.P."/>
            <person name="Riley R."/>
            <person name="Wiebenga A."/>
            <person name="Aguilar-Osorio G."/>
            <person name="Amillis S."/>
            <person name="Uchima C.A."/>
            <person name="Anderluh G."/>
            <person name="Asadollahi M."/>
            <person name="Askin M."/>
            <person name="Barry K."/>
            <person name="Battaglia E."/>
            <person name="Bayram O."/>
            <person name="Benocci T."/>
            <person name="Braus-Stromeyer S.A."/>
            <person name="Caldana C."/>
            <person name="Canovas D."/>
            <person name="Cerqueira G.C."/>
            <person name="Chen F."/>
            <person name="Chen W."/>
            <person name="Choi C."/>
            <person name="Clum A."/>
            <person name="Dos Santos R.A."/>
            <person name="Damasio A.R."/>
            <person name="Diallinas G."/>
            <person name="Emri T."/>
            <person name="Fekete E."/>
            <person name="Flipphi M."/>
            <person name="Freyberg S."/>
            <person name="Gallo A."/>
            <person name="Gournas C."/>
            <person name="Habgood R."/>
            <person name="Hainaut M."/>
            <person name="Harispe M.L."/>
            <person name="Henrissat B."/>
            <person name="Hilden K.S."/>
            <person name="Hope R."/>
            <person name="Hossain A."/>
            <person name="Karabika E."/>
            <person name="Karaffa L."/>
            <person name="Karanyi Z."/>
            <person name="Krasevec N."/>
            <person name="Kuo A."/>
            <person name="Kusch H."/>
            <person name="LaButti K."/>
            <person name="Lagendijk E.L."/>
            <person name="Lapidus A."/>
            <person name="Levasseur A."/>
            <person name="Lindquist E."/>
            <person name="Lipzen A."/>
            <person name="Logrieco A.F."/>
            <person name="MacCabe A."/>
            <person name="Maekelae M.R."/>
            <person name="Malavazi I."/>
            <person name="Melin P."/>
            <person name="Meyer V."/>
            <person name="Mielnichuk N."/>
            <person name="Miskei M."/>
            <person name="Molnar A.P."/>
            <person name="Mule G."/>
            <person name="Ngan C.Y."/>
            <person name="Orejas M."/>
            <person name="Orosz E."/>
            <person name="Ouedraogo J.P."/>
            <person name="Overkamp K.M."/>
            <person name="Park H.-S."/>
            <person name="Perrone G."/>
            <person name="Piumi F."/>
            <person name="Punt P.J."/>
            <person name="Ram A.F."/>
            <person name="Ramon A."/>
            <person name="Rauscher S."/>
            <person name="Record E."/>
            <person name="Riano-Pachon D.M."/>
            <person name="Robert V."/>
            <person name="Roehrig J."/>
            <person name="Ruller R."/>
            <person name="Salamov A."/>
            <person name="Salih N.S."/>
            <person name="Samson R.A."/>
            <person name="Sandor E."/>
            <person name="Sanguinetti M."/>
            <person name="Schuetze T."/>
            <person name="Sepcic K."/>
            <person name="Shelest E."/>
            <person name="Sherlock G."/>
            <person name="Sophianopoulou V."/>
            <person name="Squina F.M."/>
            <person name="Sun H."/>
            <person name="Susca A."/>
            <person name="Todd R.B."/>
            <person name="Tsang A."/>
            <person name="Unkles S.E."/>
            <person name="van de Wiele N."/>
            <person name="van Rossen-Uffink D."/>
            <person name="Oliveira J.V."/>
            <person name="Vesth T.C."/>
            <person name="Visser J."/>
            <person name="Yu J.-H."/>
            <person name="Zhou M."/>
            <person name="Andersen M.R."/>
            <person name="Archer D.B."/>
            <person name="Baker S.E."/>
            <person name="Benoit I."/>
            <person name="Brakhage A.A."/>
            <person name="Braus G.H."/>
            <person name="Fischer R."/>
            <person name="Frisvad J.C."/>
            <person name="Goldman G.H."/>
            <person name="Houbraken J."/>
            <person name="Oakley B."/>
            <person name="Pocsi I."/>
            <person name="Scazzocchio C."/>
            <person name="Seiboth B."/>
            <person name="vanKuyk P.A."/>
            <person name="Wortman J."/>
            <person name="Dyer P.S."/>
            <person name="Grigoriev I.V."/>
        </authorList>
    </citation>
    <scope>NUCLEOTIDE SEQUENCE [LARGE SCALE GENOMIC DNA]</scope>
    <source>
        <strain evidence="2">CBS 101740 / IMI 381727 / IBT 21946</strain>
    </source>
</reference>
<dbReference type="Proteomes" id="UP000184499">
    <property type="component" value="Unassembled WGS sequence"/>
</dbReference>
<accession>A0A1L9UIE9</accession>
<dbReference type="EMBL" id="KV878685">
    <property type="protein sequence ID" value="OJJ71477.1"/>
    <property type="molecule type" value="Genomic_DNA"/>
</dbReference>
<keyword evidence="2" id="KW-1185">Reference proteome</keyword>
<protein>
    <submittedName>
        <fullName evidence="1">Uncharacterized protein</fullName>
    </submittedName>
</protein>
<organism evidence="1 2">
    <name type="scientific">Aspergillus brasiliensis (strain CBS 101740 / IMI 381727 / IBT 21946)</name>
    <dbReference type="NCBI Taxonomy" id="767769"/>
    <lineage>
        <taxon>Eukaryota</taxon>
        <taxon>Fungi</taxon>
        <taxon>Dikarya</taxon>
        <taxon>Ascomycota</taxon>
        <taxon>Pezizomycotina</taxon>
        <taxon>Eurotiomycetes</taxon>
        <taxon>Eurotiomycetidae</taxon>
        <taxon>Eurotiales</taxon>
        <taxon>Aspergillaceae</taxon>
        <taxon>Aspergillus</taxon>
        <taxon>Aspergillus subgen. Circumdati</taxon>
    </lineage>
</organism>